<keyword evidence="1" id="KW-0812">Transmembrane</keyword>
<name>A0ABS4E9F0_9FIRM</name>
<accession>A0ABS4E9F0</accession>
<evidence type="ECO:0000256" key="1">
    <source>
        <dbReference type="SAM" id="Phobius"/>
    </source>
</evidence>
<sequence length="122" mass="14008">MRKNKGFIVIECVVSLSILTISVYLVSTALQNSYRHIVNNEKNRTMLNLAKSHLVYQKYKIKNTENEVIEIKALDIESKGIGEYEVSSTVIPNDNFYKNYKVSVKVVGDKRTMELVSYVTKQ</sequence>
<feature type="transmembrane region" description="Helical" evidence="1">
    <location>
        <begin position="7"/>
        <end position="26"/>
    </location>
</feature>
<comment type="caution">
    <text evidence="2">The sequence shown here is derived from an EMBL/GenBank/DDBJ whole genome shotgun (WGS) entry which is preliminary data.</text>
</comment>
<keyword evidence="1" id="KW-0472">Membrane</keyword>
<protein>
    <submittedName>
        <fullName evidence="2">Type II secretory pathway pseudopilin PulG</fullName>
    </submittedName>
</protein>
<proteinExistence type="predicted"/>
<dbReference type="EMBL" id="JAGGJX010000001">
    <property type="protein sequence ID" value="MBP1854572.1"/>
    <property type="molecule type" value="Genomic_DNA"/>
</dbReference>
<evidence type="ECO:0000313" key="3">
    <source>
        <dbReference type="Proteomes" id="UP000767291"/>
    </source>
</evidence>
<keyword evidence="1" id="KW-1133">Transmembrane helix</keyword>
<gene>
    <name evidence="2" type="ORF">J2Z43_000962</name>
</gene>
<keyword evidence="3" id="KW-1185">Reference proteome</keyword>
<reference evidence="2 3" key="1">
    <citation type="submission" date="2021-03" db="EMBL/GenBank/DDBJ databases">
        <title>Genomic Encyclopedia of Type Strains, Phase IV (KMG-IV): sequencing the most valuable type-strain genomes for metagenomic binning, comparative biology and taxonomic classification.</title>
        <authorList>
            <person name="Goeker M."/>
        </authorList>
    </citation>
    <scope>NUCLEOTIDE SEQUENCE [LARGE SCALE GENOMIC DNA]</scope>
    <source>
        <strain evidence="2 3">DSM 1289</strain>
    </source>
</reference>
<dbReference type="RefSeq" id="WP_209456059.1">
    <property type="nucleotide sequence ID" value="NZ_BAAACS010000012.1"/>
</dbReference>
<evidence type="ECO:0000313" key="2">
    <source>
        <dbReference type="EMBL" id="MBP1854572.1"/>
    </source>
</evidence>
<dbReference type="Proteomes" id="UP000767291">
    <property type="component" value="Unassembled WGS sequence"/>
</dbReference>
<organism evidence="2 3">
    <name type="scientific">Metaclostridioides mangenotii</name>
    <dbReference type="NCBI Taxonomy" id="1540"/>
    <lineage>
        <taxon>Bacteria</taxon>
        <taxon>Bacillati</taxon>
        <taxon>Bacillota</taxon>
        <taxon>Clostridia</taxon>
        <taxon>Peptostreptococcales</taxon>
        <taxon>Peptostreptococcaceae</taxon>
        <taxon>Metaclostridioides</taxon>
    </lineage>
</organism>